<dbReference type="EMBL" id="PZQS01000005">
    <property type="protein sequence ID" value="PVD30972.1"/>
    <property type="molecule type" value="Genomic_DNA"/>
</dbReference>
<proteinExistence type="predicted"/>
<evidence type="ECO:0000313" key="3">
    <source>
        <dbReference type="Proteomes" id="UP000245119"/>
    </source>
</evidence>
<reference evidence="2 3" key="1">
    <citation type="submission" date="2018-04" db="EMBL/GenBank/DDBJ databases">
        <title>The genome of golden apple snail Pomacea canaliculata provides insight into stress tolerance and invasive adaptation.</title>
        <authorList>
            <person name="Liu C."/>
            <person name="Liu B."/>
            <person name="Ren Y."/>
            <person name="Zhang Y."/>
            <person name="Wang H."/>
            <person name="Li S."/>
            <person name="Jiang F."/>
            <person name="Yin L."/>
            <person name="Zhang G."/>
            <person name="Qian W."/>
            <person name="Fan W."/>
        </authorList>
    </citation>
    <scope>NUCLEOTIDE SEQUENCE [LARGE SCALE GENOMIC DNA]</scope>
    <source>
        <strain evidence="2">SZHN2017</strain>
        <tissue evidence="2">Muscle</tissue>
    </source>
</reference>
<evidence type="ECO:0000256" key="1">
    <source>
        <dbReference type="SAM" id="MobiDB-lite"/>
    </source>
</evidence>
<feature type="compositionally biased region" description="Basic and acidic residues" evidence="1">
    <location>
        <begin position="66"/>
        <end position="76"/>
    </location>
</feature>
<feature type="region of interest" description="Disordered" evidence="1">
    <location>
        <begin position="53"/>
        <end position="82"/>
    </location>
</feature>
<dbReference type="AlphaFoldDB" id="A0A2T7PC34"/>
<gene>
    <name evidence="2" type="ORF">C0Q70_10248</name>
</gene>
<sequence length="82" mass="9094">MKSRDQRPMPPQPMSLCCLLALHSLLSNRSYSYFAYALVILFTGPLIQHPAASSIRRNNGVSMETGKNKSKEEDGKSAVPKK</sequence>
<keyword evidence="3" id="KW-1185">Reference proteome</keyword>
<comment type="caution">
    <text evidence="2">The sequence shown here is derived from an EMBL/GenBank/DDBJ whole genome shotgun (WGS) entry which is preliminary data.</text>
</comment>
<evidence type="ECO:0000313" key="2">
    <source>
        <dbReference type="EMBL" id="PVD30972.1"/>
    </source>
</evidence>
<organism evidence="2 3">
    <name type="scientific">Pomacea canaliculata</name>
    <name type="common">Golden apple snail</name>
    <dbReference type="NCBI Taxonomy" id="400727"/>
    <lineage>
        <taxon>Eukaryota</taxon>
        <taxon>Metazoa</taxon>
        <taxon>Spiralia</taxon>
        <taxon>Lophotrochozoa</taxon>
        <taxon>Mollusca</taxon>
        <taxon>Gastropoda</taxon>
        <taxon>Caenogastropoda</taxon>
        <taxon>Architaenioglossa</taxon>
        <taxon>Ampullarioidea</taxon>
        <taxon>Ampullariidae</taxon>
        <taxon>Pomacea</taxon>
    </lineage>
</organism>
<name>A0A2T7PC34_POMCA</name>
<accession>A0A2T7PC34</accession>
<protein>
    <submittedName>
        <fullName evidence="2">Uncharacterized protein</fullName>
    </submittedName>
</protein>
<dbReference type="Proteomes" id="UP000245119">
    <property type="component" value="Linkage Group LG5"/>
</dbReference>